<reference evidence="4" key="1">
    <citation type="submission" date="2022-10" db="EMBL/GenBank/DDBJ databases">
        <authorList>
            <person name="Chen Y."/>
            <person name="Dougan E. K."/>
            <person name="Chan C."/>
            <person name="Rhodes N."/>
            <person name="Thang M."/>
        </authorList>
    </citation>
    <scope>NUCLEOTIDE SEQUENCE</scope>
</reference>
<dbReference type="GO" id="GO:0004386">
    <property type="term" value="F:helicase activity"/>
    <property type="evidence" value="ECO:0007669"/>
    <property type="project" value="UniProtKB-KW"/>
</dbReference>
<name>A0A9P1CAQ3_9DINO</name>
<feature type="region of interest" description="Disordered" evidence="3">
    <location>
        <begin position="149"/>
        <end position="216"/>
    </location>
</feature>
<keyword evidence="1" id="KW-0378">Hydrolase</keyword>
<sequence>MAFVTKIDSRKYEKELKGAFLELLTDNSLKSEGFTQLTLSLQQNPELEMGFNPPSRVEEKAPEIDLRTLEKGTSYLQAATLFKLCKDLDSRDIMPAIFFNFSRKEIERMLKKLVDELEKRQYDKYFGDEDAKYRTKKLNERRRAEYEQKKKAFEEAQKMKASAKQESKAARASGENEGRGGNKSEAADTSADLMMVEPVEPMDIADEIDDEATQLL</sequence>
<reference evidence="5" key="2">
    <citation type="submission" date="2024-04" db="EMBL/GenBank/DDBJ databases">
        <authorList>
            <person name="Chen Y."/>
            <person name="Shah S."/>
            <person name="Dougan E. K."/>
            <person name="Thang M."/>
            <person name="Chan C."/>
        </authorList>
    </citation>
    <scope>NUCLEOTIDE SEQUENCE [LARGE SCALE GENOMIC DNA]</scope>
</reference>
<dbReference type="EMBL" id="CAMXCT010001191">
    <property type="protein sequence ID" value="CAI3987688.1"/>
    <property type="molecule type" value="Genomic_DNA"/>
</dbReference>
<keyword evidence="2 6" id="KW-0347">Helicase</keyword>
<dbReference type="EMBL" id="CAMXCT020001191">
    <property type="protein sequence ID" value="CAL1141063.1"/>
    <property type="molecule type" value="Genomic_DNA"/>
</dbReference>
<keyword evidence="7" id="KW-1185">Reference proteome</keyword>
<evidence type="ECO:0000313" key="7">
    <source>
        <dbReference type="Proteomes" id="UP001152797"/>
    </source>
</evidence>
<proteinExistence type="predicted"/>
<comment type="caution">
    <text evidence="4">The sequence shown here is derived from an EMBL/GenBank/DDBJ whole genome shotgun (WGS) entry which is preliminary data.</text>
</comment>
<evidence type="ECO:0000256" key="3">
    <source>
        <dbReference type="SAM" id="MobiDB-lite"/>
    </source>
</evidence>
<organism evidence="4">
    <name type="scientific">Cladocopium goreaui</name>
    <dbReference type="NCBI Taxonomy" id="2562237"/>
    <lineage>
        <taxon>Eukaryota</taxon>
        <taxon>Sar</taxon>
        <taxon>Alveolata</taxon>
        <taxon>Dinophyceae</taxon>
        <taxon>Suessiales</taxon>
        <taxon>Symbiodiniaceae</taxon>
        <taxon>Cladocopium</taxon>
    </lineage>
</organism>
<protein>
    <submittedName>
        <fullName evidence="6">RNA helicase</fullName>
    </submittedName>
</protein>
<evidence type="ECO:0000313" key="6">
    <source>
        <dbReference type="EMBL" id="CAL4775000.1"/>
    </source>
</evidence>
<dbReference type="EMBL" id="CAMXCT030001191">
    <property type="protein sequence ID" value="CAL4775000.1"/>
    <property type="molecule type" value="Genomic_DNA"/>
</dbReference>
<dbReference type="AlphaFoldDB" id="A0A9P1CAQ3"/>
<feature type="compositionally biased region" description="Acidic residues" evidence="3">
    <location>
        <begin position="203"/>
        <end position="216"/>
    </location>
</feature>
<dbReference type="PANTHER" id="PTHR44533">
    <property type="entry name" value="DEAD/H RNA HELICASE, PUTATIVE-RELATED"/>
    <property type="match status" value="1"/>
</dbReference>
<dbReference type="Proteomes" id="UP001152797">
    <property type="component" value="Unassembled WGS sequence"/>
</dbReference>
<keyword evidence="2 6" id="KW-0067">ATP-binding</keyword>
<dbReference type="GO" id="GO:0016787">
    <property type="term" value="F:hydrolase activity"/>
    <property type="evidence" value="ECO:0007669"/>
    <property type="project" value="UniProtKB-KW"/>
</dbReference>
<dbReference type="GO" id="GO:0005737">
    <property type="term" value="C:cytoplasm"/>
    <property type="evidence" value="ECO:0007669"/>
    <property type="project" value="TreeGrafter"/>
</dbReference>
<evidence type="ECO:0000313" key="5">
    <source>
        <dbReference type="EMBL" id="CAL1141063.1"/>
    </source>
</evidence>
<gene>
    <name evidence="4" type="ORF">C1SCF055_LOCUS14941</name>
</gene>
<dbReference type="OrthoDB" id="64767at2759"/>
<dbReference type="PANTHER" id="PTHR44533:SF4">
    <property type="entry name" value="DEAD_H RNA HELICASE, PUTATIVE-RELATED"/>
    <property type="match status" value="1"/>
</dbReference>
<accession>A0A9P1CAQ3</accession>
<evidence type="ECO:0000256" key="2">
    <source>
        <dbReference type="ARBA" id="ARBA00022806"/>
    </source>
</evidence>
<keyword evidence="2 6" id="KW-0547">Nucleotide-binding</keyword>
<evidence type="ECO:0000313" key="4">
    <source>
        <dbReference type="EMBL" id="CAI3987688.1"/>
    </source>
</evidence>
<dbReference type="InterPro" id="IPR052431">
    <property type="entry name" value="SKI2_subfamily_helicases"/>
</dbReference>
<evidence type="ECO:0000256" key="1">
    <source>
        <dbReference type="ARBA" id="ARBA00022801"/>
    </source>
</evidence>
<feature type="compositionally biased region" description="Basic and acidic residues" evidence="3">
    <location>
        <begin position="149"/>
        <end position="186"/>
    </location>
</feature>